<dbReference type="InterPro" id="IPR006566">
    <property type="entry name" value="FBD"/>
</dbReference>
<dbReference type="PANTHER" id="PTHR31900">
    <property type="entry name" value="F-BOX/RNI SUPERFAMILY PROTEIN-RELATED"/>
    <property type="match status" value="1"/>
</dbReference>
<dbReference type="Pfam" id="PF24758">
    <property type="entry name" value="LRR_At5g56370"/>
    <property type="match status" value="1"/>
</dbReference>
<dbReference type="EMBL" id="JADFTS010000009">
    <property type="protein sequence ID" value="KAF9588814.1"/>
    <property type="molecule type" value="Genomic_DNA"/>
</dbReference>
<dbReference type="Gene3D" id="1.20.1280.50">
    <property type="match status" value="1"/>
</dbReference>
<dbReference type="InterPro" id="IPR055411">
    <property type="entry name" value="LRR_FXL15/At3g58940/PEG3-like"/>
</dbReference>
<gene>
    <name evidence="2" type="ORF">IFM89_016174</name>
</gene>
<dbReference type="CDD" id="cd22160">
    <property type="entry name" value="F-box_AtFBL13-like"/>
    <property type="match status" value="1"/>
</dbReference>
<dbReference type="SMART" id="SM00579">
    <property type="entry name" value="FBD"/>
    <property type="match status" value="1"/>
</dbReference>
<evidence type="ECO:0000313" key="3">
    <source>
        <dbReference type="Proteomes" id="UP000631114"/>
    </source>
</evidence>
<dbReference type="OrthoDB" id="612216at2759"/>
<dbReference type="Gene3D" id="3.80.10.10">
    <property type="entry name" value="Ribonuclease Inhibitor"/>
    <property type="match status" value="1"/>
</dbReference>
<organism evidence="2 3">
    <name type="scientific">Coptis chinensis</name>
    <dbReference type="NCBI Taxonomy" id="261450"/>
    <lineage>
        <taxon>Eukaryota</taxon>
        <taxon>Viridiplantae</taxon>
        <taxon>Streptophyta</taxon>
        <taxon>Embryophyta</taxon>
        <taxon>Tracheophyta</taxon>
        <taxon>Spermatophyta</taxon>
        <taxon>Magnoliopsida</taxon>
        <taxon>Ranunculales</taxon>
        <taxon>Ranunculaceae</taxon>
        <taxon>Coptidoideae</taxon>
        <taxon>Coptis</taxon>
    </lineage>
</organism>
<keyword evidence="3" id="KW-1185">Reference proteome</keyword>
<comment type="caution">
    <text evidence="2">The sequence shown here is derived from an EMBL/GenBank/DDBJ whole genome shotgun (WGS) entry which is preliminary data.</text>
</comment>
<protein>
    <recommendedName>
        <fullName evidence="1">F-box domain-containing protein</fullName>
    </recommendedName>
</protein>
<name>A0A835GXR7_9MAGN</name>
<evidence type="ECO:0000259" key="1">
    <source>
        <dbReference type="PROSITE" id="PS50181"/>
    </source>
</evidence>
<dbReference type="SMART" id="SM00256">
    <property type="entry name" value="FBOX"/>
    <property type="match status" value="1"/>
</dbReference>
<feature type="domain" description="F-box" evidence="1">
    <location>
        <begin position="40"/>
        <end position="88"/>
    </location>
</feature>
<sequence length="510" mass="59478">YVDCFNNYLYISLFSAMGKSNRQMSHKKKLKKNDTGQNNEDRLSSLPDNILHKILDLLDTLYAVRSSILSKRWRDLWTCLSNLNFNSTIDYEATNKHLNNKDEIFTKFVDQVFIHRDRSCNIRTFHLFYNEEHFRVPHRFCSWILGSIQCNVQELNINISTFYSLHLPSCLFECKPLKVLKLKFGSIQVPLKLRPWFFYPGDIALPNLKTLHLESVCFVGEELANKLFSNCPVLESLVIINSQFVKLKSFLIIGPNLKHIVIENCSDELDVDSSYCEIIIHASKLVALRCKDHMDRHYTLEMPCSLVDVSMDMGIEDLRGWLRGGRLQTERKKQYALNMLTYLKSVCSVRSLTLSPWLIEVFSNNPGIEKSLSVSVQFQNLRYMKLKTWLSRDHIPAILCLLHISPNVETLILEVTKKMVNSTYRRENQDTEFPLQCMDHLKFVEIQGSQGRKNELKILEILLKNAEILEKVVVFTSMEQLPDREQRLMDFSEKLRQYPRASSNTVITFI</sequence>
<dbReference type="Pfam" id="PF08387">
    <property type="entry name" value="FBD"/>
    <property type="match status" value="1"/>
</dbReference>
<dbReference type="Pfam" id="PF00646">
    <property type="entry name" value="F-box"/>
    <property type="match status" value="1"/>
</dbReference>
<feature type="non-terminal residue" evidence="2">
    <location>
        <position position="510"/>
    </location>
</feature>
<dbReference type="InterPro" id="IPR032675">
    <property type="entry name" value="LRR_dom_sf"/>
</dbReference>
<dbReference type="InterPro" id="IPR036047">
    <property type="entry name" value="F-box-like_dom_sf"/>
</dbReference>
<dbReference type="PANTHER" id="PTHR31900:SF30">
    <property type="entry name" value="SUPERFAMILY PROTEIN, PUTATIVE-RELATED"/>
    <property type="match status" value="1"/>
</dbReference>
<proteinExistence type="predicted"/>
<dbReference type="SUPFAM" id="SSF81383">
    <property type="entry name" value="F-box domain"/>
    <property type="match status" value="1"/>
</dbReference>
<dbReference type="InterPro" id="IPR050232">
    <property type="entry name" value="FBL13/AtMIF1-like"/>
</dbReference>
<dbReference type="PROSITE" id="PS50181">
    <property type="entry name" value="FBOX"/>
    <property type="match status" value="1"/>
</dbReference>
<dbReference type="InterPro" id="IPR001810">
    <property type="entry name" value="F-box_dom"/>
</dbReference>
<dbReference type="SUPFAM" id="SSF52047">
    <property type="entry name" value="RNI-like"/>
    <property type="match status" value="1"/>
</dbReference>
<accession>A0A835GXR7</accession>
<evidence type="ECO:0000313" key="2">
    <source>
        <dbReference type="EMBL" id="KAF9588814.1"/>
    </source>
</evidence>
<dbReference type="InterPro" id="IPR053781">
    <property type="entry name" value="F-box_AtFBL13-like"/>
</dbReference>
<reference evidence="2 3" key="1">
    <citation type="submission" date="2020-10" db="EMBL/GenBank/DDBJ databases">
        <title>The Coptis chinensis genome and diversification of protoberbering-type alkaloids.</title>
        <authorList>
            <person name="Wang B."/>
            <person name="Shu S."/>
            <person name="Song C."/>
            <person name="Liu Y."/>
        </authorList>
    </citation>
    <scope>NUCLEOTIDE SEQUENCE [LARGE SCALE GENOMIC DNA]</scope>
    <source>
        <strain evidence="2">HL-2020</strain>
        <tissue evidence="2">Leaf</tissue>
    </source>
</reference>
<dbReference type="AlphaFoldDB" id="A0A835GXR7"/>
<dbReference type="Proteomes" id="UP000631114">
    <property type="component" value="Unassembled WGS sequence"/>
</dbReference>